<keyword evidence="4 9" id="KW-0436">Ligase</keyword>
<evidence type="ECO:0000256" key="5">
    <source>
        <dbReference type="ARBA" id="ARBA00022618"/>
    </source>
</evidence>
<sequence length="463" mass="48841">MIKITTPYSHVAVFGLGITGVEAVRALRASGVRVTAWDDDENKRNLAADLGADIQELMSMPEGVEALVLSPGVPLTHPKPHPVVTAASEASIPIVGDMELFQQARAAFSAPSQVIAITGTNGKSTTAALTAHLLSESGFNVQLGGNIGQSVLALHPAEENTIYVLELSSYQIDLSPRFSPDIAVLLNLSPDHLDRHGSMQGYIQAKWQMFENLQPGSTAIIGVDGPNETALAELASSWDSIVSVRISGQAEETAKVFYQEGWLHDQTDPIVDLSSIATLQGAHNGQNAAAAYVAALSAGADRSDVTRAFASFQGLAHRMQPVGEVIAEGLAVRFVNDSKATNAEASAHALATFDKIFWIAGGLPKEGGVEPLRPYFDRIACAYLIGTAAETFSQTLADTPHVISKTLESAVPQAVTDAMSSGGGVVLFSPACASFDQFENFEKRGAAFCDLVNEQISRLGAVA</sequence>
<dbReference type="Gene3D" id="3.40.1190.10">
    <property type="entry name" value="Mur-like, catalytic domain"/>
    <property type="match status" value="1"/>
</dbReference>
<proteinExistence type="inferred from homology"/>
<dbReference type="InterPro" id="IPR036291">
    <property type="entry name" value="NAD(P)-bd_dom_sf"/>
</dbReference>
<comment type="similarity">
    <text evidence="9">Belongs to the MurCDEF family.</text>
</comment>
<evidence type="ECO:0000256" key="7">
    <source>
        <dbReference type="ARBA" id="ARBA00022840"/>
    </source>
</evidence>
<dbReference type="PANTHER" id="PTHR43692">
    <property type="entry name" value="UDP-N-ACETYLMURAMOYLALANINE--D-GLUTAMATE LIGASE"/>
    <property type="match status" value="1"/>
</dbReference>
<dbReference type="Pfam" id="PF21799">
    <property type="entry name" value="MurD-like_N"/>
    <property type="match status" value="1"/>
</dbReference>
<dbReference type="GO" id="GO:0008360">
    <property type="term" value="P:regulation of cell shape"/>
    <property type="evidence" value="ECO:0007669"/>
    <property type="project" value="UniProtKB-KW"/>
</dbReference>
<dbReference type="Proteomes" id="UP000004836">
    <property type="component" value="Unassembled WGS sequence"/>
</dbReference>
<keyword evidence="9" id="KW-0573">Peptidoglycan synthesis</keyword>
<evidence type="ECO:0000256" key="9">
    <source>
        <dbReference type="HAMAP-Rule" id="MF_00639"/>
    </source>
</evidence>
<dbReference type="Gene3D" id="3.90.190.20">
    <property type="entry name" value="Mur ligase, C-terminal domain"/>
    <property type="match status" value="1"/>
</dbReference>
<dbReference type="eggNOG" id="COG0771">
    <property type="taxonomic scope" value="Bacteria"/>
</dbReference>
<keyword evidence="9" id="KW-0133">Cell shape</keyword>
<dbReference type="UniPathway" id="UPA00219"/>
<dbReference type="InterPro" id="IPR036565">
    <property type="entry name" value="Mur-like_cat_sf"/>
</dbReference>
<dbReference type="OrthoDB" id="9809796at2"/>
<dbReference type="InterPro" id="IPR036615">
    <property type="entry name" value="Mur_ligase_C_dom_sf"/>
</dbReference>
<dbReference type="GO" id="GO:0051301">
    <property type="term" value="P:cell division"/>
    <property type="evidence" value="ECO:0007669"/>
    <property type="project" value="UniProtKB-KW"/>
</dbReference>
<feature type="domain" description="Mur ligase central" evidence="10">
    <location>
        <begin position="117"/>
        <end position="295"/>
    </location>
</feature>
<evidence type="ECO:0000256" key="3">
    <source>
        <dbReference type="ARBA" id="ARBA00022490"/>
    </source>
</evidence>
<evidence type="ECO:0000259" key="10">
    <source>
        <dbReference type="Pfam" id="PF08245"/>
    </source>
</evidence>
<dbReference type="PATRIC" id="fig|1220535.3.peg.407"/>
<dbReference type="GO" id="GO:0009252">
    <property type="term" value="P:peptidoglycan biosynthetic process"/>
    <property type="evidence" value="ECO:0007669"/>
    <property type="project" value="UniProtKB-UniRule"/>
</dbReference>
<feature type="binding site" evidence="9">
    <location>
        <begin position="119"/>
        <end position="125"/>
    </location>
    <ligand>
        <name>ATP</name>
        <dbReference type="ChEBI" id="CHEBI:30616"/>
    </ligand>
</feature>
<dbReference type="NCBIfam" id="TIGR01087">
    <property type="entry name" value="murD"/>
    <property type="match status" value="1"/>
</dbReference>
<dbReference type="GO" id="GO:0008764">
    <property type="term" value="F:UDP-N-acetylmuramoylalanine-D-glutamate ligase activity"/>
    <property type="evidence" value="ECO:0007669"/>
    <property type="project" value="UniProtKB-UniRule"/>
</dbReference>
<dbReference type="PROSITE" id="PS01011">
    <property type="entry name" value="FOLYLPOLYGLU_SYNT_1"/>
    <property type="match status" value="1"/>
</dbReference>
<dbReference type="EMBL" id="ALYF01000002">
    <property type="protein sequence ID" value="EJW22017.1"/>
    <property type="molecule type" value="Genomic_DNA"/>
</dbReference>
<keyword evidence="8 9" id="KW-0131">Cell cycle</keyword>
<evidence type="ECO:0000256" key="8">
    <source>
        <dbReference type="ARBA" id="ARBA00023306"/>
    </source>
</evidence>
<comment type="catalytic activity">
    <reaction evidence="9">
        <text>UDP-N-acetyl-alpha-D-muramoyl-L-alanine + D-glutamate + ATP = UDP-N-acetyl-alpha-D-muramoyl-L-alanyl-D-glutamate + ADP + phosphate + H(+)</text>
        <dbReference type="Rhea" id="RHEA:16429"/>
        <dbReference type="ChEBI" id="CHEBI:15378"/>
        <dbReference type="ChEBI" id="CHEBI:29986"/>
        <dbReference type="ChEBI" id="CHEBI:30616"/>
        <dbReference type="ChEBI" id="CHEBI:43474"/>
        <dbReference type="ChEBI" id="CHEBI:83898"/>
        <dbReference type="ChEBI" id="CHEBI:83900"/>
        <dbReference type="ChEBI" id="CHEBI:456216"/>
        <dbReference type="EC" id="6.3.2.9"/>
    </reaction>
</comment>
<keyword evidence="9" id="KW-0961">Cell wall biogenesis/degradation</keyword>
<comment type="caution">
    <text evidence="11">The sequence shown here is derived from an EMBL/GenBank/DDBJ whole genome shotgun (WGS) entry which is preliminary data.</text>
</comment>
<keyword evidence="12" id="KW-1185">Reference proteome</keyword>
<keyword evidence="3 9" id="KW-0963">Cytoplasm</keyword>
<organism evidence="11 12">
    <name type="scientific">alpha proteobacterium IMCC14465</name>
    <dbReference type="NCBI Taxonomy" id="1220535"/>
    <lineage>
        <taxon>Bacteria</taxon>
        <taxon>Pseudomonadati</taxon>
        <taxon>Pseudomonadota</taxon>
        <taxon>Alphaproteobacteria</taxon>
        <taxon>PS1 clade</taxon>
    </lineage>
</organism>
<dbReference type="PANTHER" id="PTHR43692:SF1">
    <property type="entry name" value="UDP-N-ACETYLMURAMOYLALANINE--D-GLUTAMATE LIGASE"/>
    <property type="match status" value="1"/>
</dbReference>
<dbReference type="Gene3D" id="3.40.50.720">
    <property type="entry name" value="NAD(P)-binding Rossmann-like Domain"/>
    <property type="match status" value="1"/>
</dbReference>
<dbReference type="GO" id="GO:0005737">
    <property type="term" value="C:cytoplasm"/>
    <property type="evidence" value="ECO:0007669"/>
    <property type="project" value="UniProtKB-SubCell"/>
</dbReference>
<dbReference type="EC" id="6.3.2.9" evidence="9"/>
<dbReference type="STRING" id="1220535.IMCC14465_04110"/>
<accession>J9DYF4</accession>
<keyword evidence="7 9" id="KW-0067">ATP-binding</keyword>
<comment type="subcellular location">
    <subcellularLocation>
        <location evidence="1 9">Cytoplasm</location>
    </subcellularLocation>
</comment>
<evidence type="ECO:0000256" key="1">
    <source>
        <dbReference type="ARBA" id="ARBA00004496"/>
    </source>
</evidence>
<evidence type="ECO:0000256" key="6">
    <source>
        <dbReference type="ARBA" id="ARBA00022741"/>
    </source>
</evidence>
<comment type="function">
    <text evidence="9">Cell wall formation. Catalyzes the addition of glutamate to the nucleotide precursor UDP-N-acetylmuramoyl-L-alanine (UMA).</text>
</comment>
<dbReference type="Pfam" id="PF08245">
    <property type="entry name" value="Mur_ligase_M"/>
    <property type="match status" value="1"/>
</dbReference>
<dbReference type="InterPro" id="IPR005762">
    <property type="entry name" value="MurD"/>
</dbReference>
<evidence type="ECO:0000313" key="12">
    <source>
        <dbReference type="Proteomes" id="UP000004836"/>
    </source>
</evidence>
<evidence type="ECO:0000313" key="11">
    <source>
        <dbReference type="EMBL" id="EJW22017.1"/>
    </source>
</evidence>
<gene>
    <name evidence="9" type="primary">murD</name>
    <name evidence="11" type="ORF">IMCC14465_04110</name>
</gene>
<dbReference type="HAMAP" id="MF_00639">
    <property type="entry name" value="MurD"/>
    <property type="match status" value="1"/>
</dbReference>
<dbReference type="GO" id="GO:0005524">
    <property type="term" value="F:ATP binding"/>
    <property type="evidence" value="ECO:0007669"/>
    <property type="project" value="UniProtKB-UniRule"/>
</dbReference>
<evidence type="ECO:0000256" key="4">
    <source>
        <dbReference type="ARBA" id="ARBA00022598"/>
    </source>
</evidence>
<reference evidence="11 12" key="1">
    <citation type="journal article" date="2012" name="J. Bacteriol.">
        <title>Genome Sequence of Strain IMCC14465, Isolated from the East Sea, Belonging to the PS1 Clade of Alphaproteobacteria.</title>
        <authorList>
            <person name="Yang S.J."/>
            <person name="Kang I."/>
            <person name="Cho J.C."/>
        </authorList>
    </citation>
    <scope>NUCLEOTIDE SEQUENCE [LARGE SCALE GENOMIC DNA]</scope>
    <source>
        <strain evidence="11 12">IMCC14465</strain>
    </source>
</reference>
<comment type="pathway">
    <text evidence="2 9">Cell wall biogenesis; peptidoglycan biosynthesis.</text>
</comment>
<dbReference type="SUPFAM" id="SSF51735">
    <property type="entry name" value="NAD(P)-binding Rossmann-fold domains"/>
    <property type="match status" value="1"/>
</dbReference>
<name>J9DYF4_9PROT</name>
<dbReference type="InterPro" id="IPR013221">
    <property type="entry name" value="Mur_ligase_cen"/>
</dbReference>
<dbReference type="GO" id="GO:0004326">
    <property type="term" value="F:tetrahydrofolylpolyglutamate synthase activity"/>
    <property type="evidence" value="ECO:0007669"/>
    <property type="project" value="InterPro"/>
</dbReference>
<dbReference type="SUPFAM" id="SSF53623">
    <property type="entry name" value="MurD-like peptide ligases, catalytic domain"/>
    <property type="match status" value="1"/>
</dbReference>
<keyword evidence="6 9" id="KW-0547">Nucleotide-binding</keyword>
<dbReference type="SUPFAM" id="SSF53244">
    <property type="entry name" value="MurD-like peptide ligases, peptide-binding domain"/>
    <property type="match status" value="1"/>
</dbReference>
<dbReference type="AlphaFoldDB" id="J9DYF4"/>
<protein>
    <recommendedName>
        <fullName evidence="9">UDP-N-acetylmuramoylalanine--D-glutamate ligase</fullName>
        <ecNumber evidence="9">6.3.2.9</ecNumber>
    </recommendedName>
    <alternativeName>
        <fullName evidence="9">D-glutamic acid-adding enzyme</fullName>
    </alternativeName>
    <alternativeName>
        <fullName evidence="9">UDP-N-acetylmuramoyl-L-alanyl-D-glutamate synthetase</fullName>
    </alternativeName>
</protein>
<keyword evidence="5 9" id="KW-0132">Cell division</keyword>
<evidence type="ECO:0000256" key="2">
    <source>
        <dbReference type="ARBA" id="ARBA00004752"/>
    </source>
</evidence>
<dbReference type="GO" id="GO:0071555">
    <property type="term" value="P:cell wall organization"/>
    <property type="evidence" value="ECO:0007669"/>
    <property type="project" value="UniProtKB-KW"/>
</dbReference>
<dbReference type="InterPro" id="IPR018109">
    <property type="entry name" value="Folylpolyglutamate_synth_CS"/>
</dbReference>